<evidence type="ECO:0000313" key="1">
    <source>
        <dbReference type="EMBL" id="KSU89325.1"/>
    </source>
</evidence>
<evidence type="ECO:0000313" key="2">
    <source>
        <dbReference type="Proteomes" id="UP000053681"/>
    </source>
</evidence>
<name>A0A0V8JR48_9BACI</name>
<dbReference type="AlphaFoldDB" id="A0A0V8JR48"/>
<proteinExistence type="predicted"/>
<sequence length="148" mass="16918">MFACVVMKRFLERGIVLSEEVLVKILSQAYEQNKTLPIVSLASFFDENSLHFRVKATLPTGLTYRTLMSIQNKTCVQDVLVEVLQVDHVNNDGPVSECVYILTNGTAKEVEQWVEPLQPTMVCEGYLYGEPYNAPQLKHDYRVFAVKW</sequence>
<protein>
    <submittedName>
        <fullName evidence="1">Uncharacterized protein</fullName>
    </submittedName>
</protein>
<organism evidence="1 2">
    <name type="scientific">Priestia veravalensis</name>
    <dbReference type="NCBI Taxonomy" id="1414648"/>
    <lineage>
        <taxon>Bacteria</taxon>
        <taxon>Bacillati</taxon>
        <taxon>Bacillota</taxon>
        <taxon>Bacilli</taxon>
        <taxon>Bacillales</taxon>
        <taxon>Bacillaceae</taxon>
        <taxon>Priestia</taxon>
    </lineage>
</organism>
<gene>
    <name evidence="1" type="ORF">AS180_03285</name>
</gene>
<dbReference type="Proteomes" id="UP000053681">
    <property type="component" value="Unassembled WGS sequence"/>
</dbReference>
<comment type="caution">
    <text evidence="1">The sequence shown here is derived from an EMBL/GenBank/DDBJ whole genome shotgun (WGS) entry which is preliminary data.</text>
</comment>
<accession>A0A0V8JR48</accession>
<keyword evidence="2" id="KW-1185">Reference proteome</keyword>
<dbReference type="EMBL" id="LNQP01000007">
    <property type="protein sequence ID" value="KSU89325.1"/>
    <property type="molecule type" value="Genomic_DNA"/>
</dbReference>
<reference evidence="1 2" key="1">
    <citation type="submission" date="2015-11" db="EMBL/GenBank/DDBJ databases">
        <title>Bacillus caseinolyticus sp nov.</title>
        <authorList>
            <person name="Dastager S.G."/>
            <person name="Mawlankar R."/>
        </authorList>
    </citation>
    <scope>NUCLEOTIDE SEQUENCE [LARGE SCALE GENOMIC DNA]</scope>
    <source>
        <strain evidence="1 2">SGD-V-76</strain>
    </source>
</reference>